<dbReference type="InterPro" id="IPR036526">
    <property type="entry name" value="C-N_Hydrolase_sf"/>
</dbReference>
<dbReference type="InterPro" id="IPR050345">
    <property type="entry name" value="Aliph_Amidase/BUP"/>
</dbReference>
<dbReference type="PANTHER" id="PTHR43674:SF12">
    <property type="entry name" value="NITRILASE C965.09-RELATED"/>
    <property type="match status" value="1"/>
</dbReference>
<evidence type="ECO:0000259" key="3">
    <source>
        <dbReference type="PROSITE" id="PS50263"/>
    </source>
</evidence>
<dbReference type="InterPro" id="IPR003010">
    <property type="entry name" value="C-N_Hydrolase"/>
</dbReference>
<dbReference type="SUPFAM" id="SSF56317">
    <property type="entry name" value="Carbon-nitrogen hydrolase"/>
    <property type="match status" value="1"/>
</dbReference>
<dbReference type="Proteomes" id="UP001549119">
    <property type="component" value="Unassembled WGS sequence"/>
</dbReference>
<dbReference type="CDD" id="cd07569">
    <property type="entry name" value="DCase"/>
    <property type="match status" value="1"/>
</dbReference>
<reference evidence="4 5" key="1">
    <citation type="submission" date="2024-06" db="EMBL/GenBank/DDBJ databases">
        <title>Genomics of switchgrass bacterial isolates.</title>
        <authorList>
            <person name="Shade A."/>
        </authorList>
    </citation>
    <scope>NUCLEOTIDE SEQUENCE [LARGE SCALE GENOMIC DNA]</scope>
    <source>
        <strain evidence="4 5">PvP084</strain>
    </source>
</reference>
<feature type="compositionally biased region" description="Basic and acidic residues" evidence="2">
    <location>
        <begin position="1"/>
        <end position="12"/>
    </location>
</feature>
<evidence type="ECO:0000313" key="5">
    <source>
        <dbReference type="Proteomes" id="UP001549119"/>
    </source>
</evidence>
<evidence type="ECO:0000313" key="4">
    <source>
        <dbReference type="EMBL" id="MET3862924.1"/>
    </source>
</evidence>
<keyword evidence="1" id="KW-0378">Hydrolase</keyword>
<feature type="region of interest" description="Disordered" evidence="2">
    <location>
        <begin position="1"/>
        <end position="25"/>
    </location>
</feature>
<keyword evidence="5" id="KW-1185">Reference proteome</keyword>
<dbReference type="PANTHER" id="PTHR43674">
    <property type="entry name" value="NITRILASE C965.09-RELATED"/>
    <property type="match status" value="1"/>
</dbReference>
<protein>
    <submittedName>
        <fullName evidence="4">Amidohydrolase</fullName>
    </submittedName>
</protein>
<dbReference type="Gene3D" id="3.60.110.10">
    <property type="entry name" value="Carbon-nitrogen hydrolase"/>
    <property type="match status" value="1"/>
</dbReference>
<dbReference type="PROSITE" id="PS50263">
    <property type="entry name" value="CN_HYDROLASE"/>
    <property type="match status" value="1"/>
</dbReference>
<gene>
    <name evidence="4" type="ORF">ABIC20_000233</name>
</gene>
<organism evidence="4 5">
    <name type="scientific">Methylobacterium radiotolerans</name>
    <dbReference type="NCBI Taxonomy" id="31998"/>
    <lineage>
        <taxon>Bacteria</taxon>
        <taxon>Pseudomonadati</taxon>
        <taxon>Pseudomonadota</taxon>
        <taxon>Alphaproteobacteria</taxon>
        <taxon>Hyphomicrobiales</taxon>
        <taxon>Methylobacteriaceae</taxon>
        <taxon>Methylobacterium</taxon>
    </lineage>
</organism>
<name>A0ABV2N8W9_9HYPH</name>
<feature type="domain" description="CN hydrolase" evidence="3">
    <location>
        <begin position="91"/>
        <end position="362"/>
    </location>
</feature>
<dbReference type="Pfam" id="PF00795">
    <property type="entry name" value="CN_hydrolase"/>
    <property type="match status" value="1"/>
</dbReference>
<comment type="caution">
    <text evidence="4">The sequence shown here is derived from an EMBL/GenBank/DDBJ whole genome shotgun (WGS) entry which is preliminary data.</text>
</comment>
<dbReference type="EMBL" id="JBEPNW010000002">
    <property type="protein sequence ID" value="MET3862924.1"/>
    <property type="molecule type" value="Genomic_DNA"/>
</dbReference>
<accession>A0ABV2N8W9</accession>
<sequence>MPTSQAKDKIANRQDANVDISGPRSRADVGWPATDVCPANLQPSYLQGLHAGSCRRRFQSLAAALHRRENTGLQGVRPGRDRSRKVSSPMVQLVVGGAQMGPIQRADSRQVVVARMIDLLEAAAARGVEMLVYPELALTTFFPRWYMEDEAEIDGFFEREMPNGATAPLFERARALGIAITFGYAELTPEGRRFNTSILTDRAGAIVGKYRKIHLPGHSEYDPKRTHQHLEKRYFEPGDLGFRVWRNAGVVMGMAICNDRRWPETYRCLGLQGVELVTIGYNTPSANGQQSAEGLEKRLFHSDLSLQAGAYQNATYVVGVAKAGIEDGHPLMGGSIIVDPDGFVLARATTEEDELILAACDFDKCAFGKTTIFDFARHRRTEHYSRITAQTGMQVEV</sequence>
<evidence type="ECO:0000256" key="2">
    <source>
        <dbReference type="SAM" id="MobiDB-lite"/>
    </source>
</evidence>
<proteinExistence type="predicted"/>
<evidence type="ECO:0000256" key="1">
    <source>
        <dbReference type="ARBA" id="ARBA00022801"/>
    </source>
</evidence>